<sequence length="105" mass="11405">MLEVFLPPSLQSTPPLLLGAPELGRSSVPWRVHEPERALSPTMQHNIPVASQVLVCERERERKERGNVCVCLSVLTATNPSGVTGQKGCWNNGTSGPNTPVLELH</sequence>
<feature type="compositionally biased region" description="Polar residues" evidence="1">
    <location>
        <begin position="81"/>
        <end position="98"/>
    </location>
</feature>
<proteinExistence type="predicted"/>
<gene>
    <name evidence="2" type="primary">PPUP7528</name>
</gene>
<protein>
    <submittedName>
        <fullName evidence="2">PPUP7528</fullName>
    </submittedName>
</protein>
<accession>A0A0S7EP87</accession>
<feature type="non-terminal residue" evidence="2">
    <location>
        <position position="105"/>
    </location>
</feature>
<evidence type="ECO:0000313" key="2">
    <source>
        <dbReference type="EMBL" id="JAO06783.1"/>
    </source>
</evidence>
<dbReference type="EMBL" id="GBYX01474887">
    <property type="protein sequence ID" value="JAO06783.1"/>
    <property type="molecule type" value="Transcribed_RNA"/>
</dbReference>
<evidence type="ECO:0000256" key="1">
    <source>
        <dbReference type="SAM" id="MobiDB-lite"/>
    </source>
</evidence>
<organism evidence="2">
    <name type="scientific">Poeciliopsis prolifica</name>
    <name type="common">blackstripe livebearer</name>
    <dbReference type="NCBI Taxonomy" id="188132"/>
    <lineage>
        <taxon>Eukaryota</taxon>
        <taxon>Metazoa</taxon>
        <taxon>Chordata</taxon>
        <taxon>Craniata</taxon>
        <taxon>Vertebrata</taxon>
        <taxon>Euteleostomi</taxon>
        <taxon>Actinopterygii</taxon>
        <taxon>Neopterygii</taxon>
        <taxon>Teleostei</taxon>
        <taxon>Neoteleostei</taxon>
        <taxon>Acanthomorphata</taxon>
        <taxon>Ovalentaria</taxon>
        <taxon>Atherinomorphae</taxon>
        <taxon>Cyprinodontiformes</taxon>
        <taxon>Poeciliidae</taxon>
        <taxon>Poeciliinae</taxon>
        <taxon>Poeciliopsis</taxon>
    </lineage>
</organism>
<name>A0A0S7EP87_9TELE</name>
<reference evidence="2" key="1">
    <citation type="submission" date="2014-12" db="EMBL/GenBank/DDBJ databases">
        <title>Parallel Evolution in Life History Adaptation Evident in the Tissue-Specific Poeciliopsis prolifica transcriptome.</title>
        <authorList>
            <person name="Jue N.K."/>
            <person name="Foley R.J."/>
            <person name="Obergfell C."/>
            <person name="Reznick D.N."/>
            <person name="O'Neill R.J."/>
            <person name="O'Neill M.J."/>
        </authorList>
    </citation>
    <scope>NUCLEOTIDE SEQUENCE</scope>
</reference>
<feature type="region of interest" description="Disordered" evidence="1">
    <location>
        <begin position="81"/>
        <end position="105"/>
    </location>
</feature>
<dbReference type="AlphaFoldDB" id="A0A0S7EP87"/>